<reference evidence="3" key="1">
    <citation type="journal article" date="2017" name="Genome Biol.">
        <title>Comparative genomics reveals high biological diversity and specific adaptations in the industrially and medically important fungal genus Aspergillus.</title>
        <authorList>
            <person name="de Vries R.P."/>
            <person name="Riley R."/>
            <person name="Wiebenga A."/>
            <person name="Aguilar-Osorio G."/>
            <person name="Amillis S."/>
            <person name="Uchima C.A."/>
            <person name="Anderluh G."/>
            <person name="Asadollahi M."/>
            <person name="Askin M."/>
            <person name="Barry K."/>
            <person name="Battaglia E."/>
            <person name="Bayram O."/>
            <person name="Benocci T."/>
            <person name="Braus-Stromeyer S.A."/>
            <person name="Caldana C."/>
            <person name="Canovas D."/>
            <person name="Cerqueira G.C."/>
            <person name="Chen F."/>
            <person name="Chen W."/>
            <person name="Choi C."/>
            <person name="Clum A."/>
            <person name="Dos Santos R.A."/>
            <person name="Damasio A.R."/>
            <person name="Diallinas G."/>
            <person name="Emri T."/>
            <person name="Fekete E."/>
            <person name="Flipphi M."/>
            <person name="Freyberg S."/>
            <person name="Gallo A."/>
            <person name="Gournas C."/>
            <person name="Habgood R."/>
            <person name="Hainaut M."/>
            <person name="Harispe M.L."/>
            <person name="Henrissat B."/>
            <person name="Hilden K.S."/>
            <person name="Hope R."/>
            <person name="Hossain A."/>
            <person name="Karabika E."/>
            <person name="Karaffa L."/>
            <person name="Karanyi Z."/>
            <person name="Krasevec N."/>
            <person name="Kuo A."/>
            <person name="Kusch H."/>
            <person name="LaButti K."/>
            <person name="Lagendijk E.L."/>
            <person name="Lapidus A."/>
            <person name="Levasseur A."/>
            <person name="Lindquist E."/>
            <person name="Lipzen A."/>
            <person name="Logrieco A.F."/>
            <person name="MacCabe A."/>
            <person name="Maekelae M.R."/>
            <person name="Malavazi I."/>
            <person name="Melin P."/>
            <person name="Meyer V."/>
            <person name="Mielnichuk N."/>
            <person name="Miskei M."/>
            <person name="Molnar A.P."/>
            <person name="Mule G."/>
            <person name="Ngan C.Y."/>
            <person name="Orejas M."/>
            <person name="Orosz E."/>
            <person name="Ouedraogo J.P."/>
            <person name="Overkamp K.M."/>
            <person name="Park H.-S."/>
            <person name="Perrone G."/>
            <person name="Piumi F."/>
            <person name="Punt P.J."/>
            <person name="Ram A.F."/>
            <person name="Ramon A."/>
            <person name="Rauscher S."/>
            <person name="Record E."/>
            <person name="Riano-Pachon D.M."/>
            <person name="Robert V."/>
            <person name="Roehrig J."/>
            <person name="Ruller R."/>
            <person name="Salamov A."/>
            <person name="Salih N.S."/>
            <person name="Samson R.A."/>
            <person name="Sandor E."/>
            <person name="Sanguinetti M."/>
            <person name="Schuetze T."/>
            <person name="Sepcic K."/>
            <person name="Shelest E."/>
            <person name="Sherlock G."/>
            <person name="Sophianopoulou V."/>
            <person name="Squina F.M."/>
            <person name="Sun H."/>
            <person name="Susca A."/>
            <person name="Todd R.B."/>
            <person name="Tsang A."/>
            <person name="Unkles S.E."/>
            <person name="van de Wiele N."/>
            <person name="van Rossen-Uffink D."/>
            <person name="Oliveira J.V."/>
            <person name="Vesth T.C."/>
            <person name="Visser J."/>
            <person name="Yu J.-H."/>
            <person name="Zhou M."/>
            <person name="Andersen M.R."/>
            <person name="Archer D.B."/>
            <person name="Baker S.E."/>
            <person name="Benoit I."/>
            <person name="Brakhage A.A."/>
            <person name="Braus G.H."/>
            <person name="Fischer R."/>
            <person name="Frisvad J.C."/>
            <person name="Goldman G.H."/>
            <person name="Houbraken J."/>
            <person name="Oakley B."/>
            <person name="Pocsi I."/>
            <person name="Scazzocchio C."/>
            <person name="Seiboth B."/>
            <person name="vanKuyk P.A."/>
            <person name="Wortman J."/>
            <person name="Dyer P.S."/>
            <person name="Grigoriev I.V."/>
        </authorList>
    </citation>
    <scope>NUCLEOTIDE SEQUENCE [LARGE SCALE GENOMIC DNA]</scope>
    <source>
        <strain evidence="3">CBS 593.65</strain>
    </source>
</reference>
<dbReference type="GeneID" id="63761032"/>
<feature type="compositionally biased region" description="Polar residues" evidence="1">
    <location>
        <begin position="126"/>
        <end position="137"/>
    </location>
</feature>
<evidence type="ECO:0000313" key="3">
    <source>
        <dbReference type="Proteomes" id="UP000184356"/>
    </source>
</evidence>
<protein>
    <submittedName>
        <fullName evidence="2">Uncharacterized protein</fullName>
    </submittedName>
</protein>
<dbReference type="RefSeq" id="XP_040702050.1">
    <property type="nucleotide sequence ID" value="XM_040844959.1"/>
</dbReference>
<accession>A0A1L9TFN2</accession>
<dbReference type="VEuPathDB" id="FungiDB:ASPSYDRAFT_32302"/>
<evidence type="ECO:0000313" key="2">
    <source>
        <dbReference type="EMBL" id="OJJ58244.1"/>
    </source>
</evidence>
<gene>
    <name evidence="2" type="ORF">ASPSYDRAFT_32302</name>
</gene>
<dbReference type="AlphaFoldDB" id="A0A1L9TFN2"/>
<feature type="region of interest" description="Disordered" evidence="1">
    <location>
        <begin position="122"/>
        <end position="148"/>
    </location>
</feature>
<feature type="region of interest" description="Disordered" evidence="1">
    <location>
        <begin position="1"/>
        <end position="27"/>
    </location>
</feature>
<dbReference type="Proteomes" id="UP000184356">
    <property type="component" value="Unassembled WGS sequence"/>
</dbReference>
<sequence length="197" mass="21825">MSALAASVQCGSVSDGGGGSPLTRRDRSQMCYERHAALGVSHRRTNFLLSVSKFEADPTSGSTRTFSIFSSSLWSRSDPRVLETREKVQWETVGQPEETRACRTKCKPSETPIWGRTLLATHTEGRSTTVGPSSQVATGLARDNKKPRRKRVRCGGITICTHRNDSETRLRREKCNLLQQKIAGQEPSTIVPKTRVH</sequence>
<proteinExistence type="predicted"/>
<keyword evidence="3" id="KW-1185">Reference proteome</keyword>
<evidence type="ECO:0000256" key="1">
    <source>
        <dbReference type="SAM" id="MobiDB-lite"/>
    </source>
</evidence>
<dbReference type="EMBL" id="KV878587">
    <property type="protein sequence ID" value="OJJ58244.1"/>
    <property type="molecule type" value="Genomic_DNA"/>
</dbReference>
<name>A0A1L9TFN2_9EURO</name>
<organism evidence="2 3">
    <name type="scientific">Aspergillus sydowii CBS 593.65</name>
    <dbReference type="NCBI Taxonomy" id="1036612"/>
    <lineage>
        <taxon>Eukaryota</taxon>
        <taxon>Fungi</taxon>
        <taxon>Dikarya</taxon>
        <taxon>Ascomycota</taxon>
        <taxon>Pezizomycotina</taxon>
        <taxon>Eurotiomycetes</taxon>
        <taxon>Eurotiomycetidae</taxon>
        <taxon>Eurotiales</taxon>
        <taxon>Aspergillaceae</taxon>
        <taxon>Aspergillus</taxon>
        <taxon>Aspergillus subgen. Nidulantes</taxon>
    </lineage>
</organism>